<dbReference type="Gene3D" id="3.40.50.1820">
    <property type="entry name" value="alpha/beta hydrolase"/>
    <property type="match status" value="1"/>
</dbReference>
<dbReference type="Pfam" id="PF00975">
    <property type="entry name" value="Thioesterase"/>
    <property type="match status" value="1"/>
</dbReference>
<dbReference type="Pfam" id="PF00501">
    <property type="entry name" value="AMP-binding"/>
    <property type="match status" value="1"/>
</dbReference>
<accession>A0ABW5XL81</accession>
<comment type="caution">
    <text evidence="4">The sequence shown here is derived from an EMBL/GenBank/DDBJ whole genome shotgun (WGS) entry which is preliminary data.</text>
</comment>
<dbReference type="InterPro" id="IPR010071">
    <property type="entry name" value="AA_adenyl_dom"/>
</dbReference>
<dbReference type="Gene3D" id="1.10.1200.10">
    <property type="entry name" value="ACP-like"/>
    <property type="match status" value="1"/>
</dbReference>
<dbReference type="Gene3D" id="3.40.50.980">
    <property type="match status" value="2"/>
</dbReference>
<dbReference type="Proteomes" id="UP001597601">
    <property type="component" value="Unassembled WGS sequence"/>
</dbReference>
<dbReference type="Gene3D" id="3.30.300.30">
    <property type="match status" value="1"/>
</dbReference>
<evidence type="ECO:0000313" key="4">
    <source>
        <dbReference type="EMBL" id="MFD2863858.1"/>
    </source>
</evidence>
<dbReference type="InterPro" id="IPR036736">
    <property type="entry name" value="ACP-like_sf"/>
</dbReference>
<dbReference type="InterPro" id="IPR006162">
    <property type="entry name" value="Ppantetheine_attach_site"/>
</dbReference>
<dbReference type="InterPro" id="IPR029058">
    <property type="entry name" value="AB_hydrolase_fold"/>
</dbReference>
<evidence type="ECO:0000313" key="5">
    <source>
        <dbReference type="Proteomes" id="UP001597601"/>
    </source>
</evidence>
<organism evidence="4 5">
    <name type="scientific">Mucilaginibacter antarcticus</name>
    <dbReference type="NCBI Taxonomy" id="1855725"/>
    <lineage>
        <taxon>Bacteria</taxon>
        <taxon>Pseudomonadati</taxon>
        <taxon>Bacteroidota</taxon>
        <taxon>Sphingobacteriia</taxon>
        <taxon>Sphingobacteriales</taxon>
        <taxon>Sphingobacteriaceae</taxon>
        <taxon>Mucilaginibacter</taxon>
    </lineage>
</organism>
<dbReference type="InterPro" id="IPR001031">
    <property type="entry name" value="Thioesterase"/>
</dbReference>
<dbReference type="CDD" id="cd05930">
    <property type="entry name" value="A_NRPS"/>
    <property type="match status" value="1"/>
</dbReference>
<feature type="domain" description="Carrier" evidence="3">
    <location>
        <begin position="746"/>
        <end position="821"/>
    </location>
</feature>
<gene>
    <name evidence="4" type="ORF">ACFSYC_04080</name>
</gene>
<dbReference type="PANTHER" id="PTHR45527">
    <property type="entry name" value="NONRIBOSOMAL PEPTIDE SYNTHETASE"/>
    <property type="match status" value="1"/>
</dbReference>
<dbReference type="SUPFAM" id="SSF56801">
    <property type="entry name" value="Acetyl-CoA synthetase-like"/>
    <property type="match status" value="1"/>
</dbReference>
<proteinExistence type="predicted"/>
<dbReference type="NCBIfam" id="TIGR01733">
    <property type="entry name" value="AA-adenyl-dom"/>
    <property type="match status" value="1"/>
</dbReference>
<dbReference type="PROSITE" id="PS00012">
    <property type="entry name" value="PHOSPHOPANTETHEINE"/>
    <property type="match status" value="1"/>
</dbReference>
<reference evidence="5" key="1">
    <citation type="journal article" date="2019" name="Int. J. Syst. Evol. Microbiol.">
        <title>The Global Catalogue of Microorganisms (GCM) 10K type strain sequencing project: providing services to taxonomists for standard genome sequencing and annotation.</title>
        <authorList>
            <consortium name="The Broad Institute Genomics Platform"/>
            <consortium name="The Broad Institute Genome Sequencing Center for Infectious Disease"/>
            <person name="Wu L."/>
            <person name="Ma J."/>
        </authorList>
    </citation>
    <scope>NUCLEOTIDE SEQUENCE [LARGE SCALE GENOMIC DNA]</scope>
    <source>
        <strain evidence="5">KCTC 52232</strain>
    </source>
</reference>
<dbReference type="EMBL" id="JBHUON010000003">
    <property type="protein sequence ID" value="MFD2863858.1"/>
    <property type="molecule type" value="Genomic_DNA"/>
</dbReference>
<sequence>MIDIYIEDELKKSIKLLTHEINLDLSTLFISVFNILSQRYSGQEEISFDQSLLIQQEQHNIDNTLEVTNFKTTITSKALFYDFVKLQEQSLLQATSFISAKNLNNETITVSEGVQNNIFKALFVVQKAASPAFASNVEVDNVVTKVLSQFDLFHIGLLLKQNDSFFDISFFHNQNSVDINFVEQFKNHFINLLSAVISDPGKEIGAYNILSAAEYNSIVVEFNNTIVPYKKNYTLHALFEEQVLKTPDGVALSKGANALTYKELNRLANNLSRKLIDKGLKPADNVGLIVTRDFEMIIGMLGILKAGGAYVPIDHDYPVERQHYIFNHSKSKIIVADDTYPIKDIVGEEKYTLVDRQEAISGDESNPEITISSTQLAYTIYTSGSTGQPKGVMIEHHSAVNLVSWVNETYDVDQTDKLLFITSMCFDLSVYDIFGMLAAGGTLVIAEKKEIQDVTTLQDMLVSNNITFWDSVPTTIDYLIKNLERERPAYSYPGLKTVFMSGDWIPVDLPDGIKKYFPKARVISLGGATEGTVWSNYYPIDVVGKDWDSIPYGKPIDNNFFYILNEHLQPVPINVVGDLYIGGVGVARGYANDPEKTNAAFIPDPFNKQAGGMMYKTGDLGKMMPDLNMKFIGRKDNQVKINGFRIELGEIENVLKSSELVANAVVLAKNDTSNNKVLICYIVWKDGRFEQERINIFLKNKLPGYMIPGIWIELEKLPLTSNGKIDRKSLMELDVSILLKEKVLECPGTPTEQTLFDIWKDALGLKVSGINDNFFELGGHSLMAVQMLAHFKKATNITFQLAVLYQYPDIISLAKFIDTSQNSFNYKFLVPIKGKGSKTPLYIVQGDSGNILNFSNIIRYIDRDQPVYGLKAIGLDGIHAPFEDLKDIAAHYITEIIQHNPDGPYLVAGYSSGAYVAVEIRKQMIEMGRDVQPLIIIDADAGMTEYKLRYKLIPKKIKRHYPKILNFLKSSLTQPSLLVKNNIFFKSFSHSKESIDSGFSVEQLREIKSKRERAFRNYIIEPFNDKVTLLKATISVHYIDQGNVLGWEQYAKKGVDLYKVTGDHFSILLPPHVEEFTTTLQGYLNKSGTELY</sequence>
<keyword evidence="2" id="KW-0597">Phosphoprotein</keyword>
<dbReference type="PROSITE" id="PS50075">
    <property type="entry name" value="CARRIER"/>
    <property type="match status" value="1"/>
</dbReference>
<dbReference type="InterPro" id="IPR009081">
    <property type="entry name" value="PP-bd_ACP"/>
</dbReference>
<dbReference type="Gene3D" id="2.30.38.10">
    <property type="entry name" value="Luciferase, Domain 3"/>
    <property type="match status" value="1"/>
</dbReference>
<keyword evidence="5" id="KW-1185">Reference proteome</keyword>
<dbReference type="SUPFAM" id="SSF47336">
    <property type="entry name" value="ACP-like"/>
    <property type="match status" value="1"/>
</dbReference>
<evidence type="ECO:0000256" key="1">
    <source>
        <dbReference type="ARBA" id="ARBA00022450"/>
    </source>
</evidence>
<protein>
    <submittedName>
        <fullName evidence="4">Amino acid adenylation domain-containing protein</fullName>
    </submittedName>
</protein>
<evidence type="ECO:0000256" key="2">
    <source>
        <dbReference type="ARBA" id="ARBA00022553"/>
    </source>
</evidence>
<dbReference type="InterPro" id="IPR045851">
    <property type="entry name" value="AMP-bd_C_sf"/>
</dbReference>
<evidence type="ECO:0000259" key="3">
    <source>
        <dbReference type="PROSITE" id="PS50075"/>
    </source>
</evidence>
<dbReference type="Pfam" id="PF00550">
    <property type="entry name" value="PP-binding"/>
    <property type="match status" value="1"/>
</dbReference>
<dbReference type="Pfam" id="PF13193">
    <property type="entry name" value="AMP-binding_C"/>
    <property type="match status" value="1"/>
</dbReference>
<dbReference type="RefSeq" id="WP_377123806.1">
    <property type="nucleotide sequence ID" value="NZ_JBHUON010000003.1"/>
</dbReference>
<dbReference type="Gene3D" id="3.30.559.30">
    <property type="entry name" value="Nonribosomal peptide synthetase, condensation domain"/>
    <property type="match status" value="1"/>
</dbReference>
<keyword evidence="1" id="KW-0596">Phosphopantetheine</keyword>
<dbReference type="PANTHER" id="PTHR45527:SF1">
    <property type="entry name" value="FATTY ACID SYNTHASE"/>
    <property type="match status" value="1"/>
</dbReference>
<dbReference type="SUPFAM" id="SSF53474">
    <property type="entry name" value="alpha/beta-Hydrolases"/>
    <property type="match status" value="1"/>
</dbReference>
<dbReference type="InterPro" id="IPR000873">
    <property type="entry name" value="AMP-dep_synth/lig_dom"/>
</dbReference>
<name>A0ABW5XL81_9SPHI</name>
<dbReference type="InterPro" id="IPR025110">
    <property type="entry name" value="AMP-bd_C"/>
</dbReference>